<dbReference type="GO" id="GO:0003677">
    <property type="term" value="F:DNA binding"/>
    <property type="evidence" value="ECO:0007669"/>
    <property type="project" value="InterPro"/>
</dbReference>
<feature type="domain" description="HTH cro/C1-type" evidence="1">
    <location>
        <begin position="14"/>
        <end position="46"/>
    </location>
</feature>
<dbReference type="OMA" id="GGKVWWR"/>
<dbReference type="OrthoDB" id="1796720at2"/>
<dbReference type="RefSeq" id="WP_005810530.1">
    <property type="nucleotide sequence ID" value="NZ_CABKQQ010000025.1"/>
</dbReference>
<dbReference type="AlphaFoldDB" id="A0A098AXF0"/>
<dbReference type="InterPro" id="IPR001387">
    <property type="entry name" value="Cro/C1-type_HTH"/>
</dbReference>
<dbReference type="Gene3D" id="1.10.260.40">
    <property type="entry name" value="lambda repressor-like DNA-binding domains"/>
    <property type="match status" value="1"/>
</dbReference>
<dbReference type="InterPro" id="IPR010982">
    <property type="entry name" value="Lambda_DNA-bd_dom_sf"/>
</dbReference>
<evidence type="ECO:0000259" key="1">
    <source>
        <dbReference type="PROSITE" id="PS50943"/>
    </source>
</evidence>
<protein>
    <submittedName>
        <fullName evidence="2">Predicted transcriptional regulator</fullName>
    </submittedName>
    <submittedName>
        <fullName evidence="3">XRE family transcriptional regulator</fullName>
    </submittedName>
</protein>
<dbReference type="EMBL" id="LOCK01000023">
    <property type="protein sequence ID" value="KTE91522.1"/>
    <property type="molecule type" value="Genomic_DNA"/>
</dbReference>
<name>A0A098AXF0_DESHA</name>
<dbReference type="CDD" id="cd00093">
    <property type="entry name" value="HTH_XRE"/>
    <property type="match status" value="1"/>
</dbReference>
<sequence length="150" mass="17361">MDKEKAIKLVSSKIKLIRVENGYSQDRMADIIGISKKTLVQIEKGRDYASWGVVVATCAMFRESEIMQSIFGDDPLEVLRTIAHERIDSPKEKTMGGKIWWADVHKEGLFRLQQNLISKHYRILDDDGYRWFSSFDKEEALTRLFELSSS</sequence>
<evidence type="ECO:0000313" key="3">
    <source>
        <dbReference type="EMBL" id="KTE91522.1"/>
    </source>
</evidence>
<dbReference type="Proteomes" id="UP000054623">
    <property type="component" value="Unassembled WGS sequence"/>
</dbReference>
<reference evidence="3 4" key="2">
    <citation type="submission" date="2015-12" db="EMBL/GenBank/DDBJ databases">
        <title>Draft Genome Sequence of Desulfitobacterium hafniense Strain DH, a Sulfate-reducing Bacterium Isolated from Paddy Soils.</title>
        <authorList>
            <person name="Bao P."/>
            <person name="Zhang X."/>
            <person name="Li G."/>
        </authorList>
    </citation>
    <scope>NUCLEOTIDE SEQUENCE [LARGE SCALE GENOMIC DNA]</scope>
    <source>
        <strain evidence="3 4">DH</strain>
    </source>
</reference>
<dbReference type="EMBL" id="LK996017">
    <property type="protein sequence ID" value="CDX00291.1"/>
    <property type="molecule type" value="Genomic_DNA"/>
</dbReference>
<evidence type="ECO:0000313" key="2">
    <source>
        <dbReference type="EMBL" id="CDX00291.1"/>
    </source>
</evidence>
<dbReference type="PATRIC" id="fig|49338.4.peg.430"/>
<proteinExistence type="predicted"/>
<dbReference type="SUPFAM" id="SSF47413">
    <property type="entry name" value="lambda repressor-like DNA-binding domains"/>
    <property type="match status" value="1"/>
</dbReference>
<dbReference type="Pfam" id="PF01381">
    <property type="entry name" value="HTH_3"/>
    <property type="match status" value="1"/>
</dbReference>
<evidence type="ECO:0000313" key="4">
    <source>
        <dbReference type="Proteomes" id="UP000054623"/>
    </source>
</evidence>
<accession>A0A098AXF0</accession>
<dbReference type="PROSITE" id="PS50943">
    <property type="entry name" value="HTH_CROC1"/>
    <property type="match status" value="1"/>
</dbReference>
<gene>
    <name evidence="3" type="ORF">AT727_21755</name>
    <name evidence="2" type="ORF">DPCES_0404</name>
</gene>
<dbReference type="SMART" id="SM00530">
    <property type="entry name" value="HTH_XRE"/>
    <property type="match status" value="1"/>
</dbReference>
<reference evidence="2" key="1">
    <citation type="submission" date="2014-07" db="EMBL/GenBank/DDBJ databases">
        <authorList>
            <person name="Hornung V.Bastian."/>
        </authorList>
    </citation>
    <scope>NUCLEOTIDE SEQUENCE</scope>
    <source>
        <strain evidence="2">PCE-S</strain>
    </source>
</reference>
<organism evidence="2">
    <name type="scientific">Desulfitobacterium hafniense</name>
    <name type="common">Desulfitobacterium frappieri</name>
    <dbReference type="NCBI Taxonomy" id="49338"/>
    <lineage>
        <taxon>Bacteria</taxon>
        <taxon>Bacillati</taxon>
        <taxon>Bacillota</taxon>
        <taxon>Clostridia</taxon>
        <taxon>Eubacteriales</taxon>
        <taxon>Desulfitobacteriaceae</taxon>
        <taxon>Desulfitobacterium</taxon>
    </lineage>
</organism>